<dbReference type="PANTHER" id="PTHR45398:SF1">
    <property type="entry name" value="ENZYME, PUTATIVE (JCVI)-RELATED"/>
    <property type="match status" value="1"/>
</dbReference>
<evidence type="ECO:0000256" key="2">
    <source>
        <dbReference type="ARBA" id="ARBA00022553"/>
    </source>
</evidence>
<comment type="caution">
    <text evidence="5">The sequence shown here is derived from an EMBL/GenBank/DDBJ whole genome shotgun (WGS) entry which is preliminary data.</text>
</comment>
<sequence>MSYAQQRQWFLWQLEPESAAYHIPAALRLKGKFDLSALQSSFAALIQRHESLRTTFGQEGEQAVQIIHDRLPFTLDVDDLPETDSTAEQDALIRTEVEAEVARLFDLERGPLLRVKLLRLGEDDHVLVLTLHHIVSDGWSTPIMVDELIQLYEGYSQGREVQLPNLPIQYADYAAWQRDWMEAGERERQLAYWTEQLGSEQPILELPSDRPRPTVQSHRGARLDLELDSQLTQNLKSVAQQHNVTLFMLLLASFQTLLHRYSGQTDICVGVPIANRTRMETERLIGFFVNTQVLKAEFDLQLRFSDLLQQVKQTALDAQAHQDLPFEQLVEALQPERNLSHNPLFQVMFNHQARVKGQSHQLPGLNIEGLEWEGRSVHFDLTLDTYEAETRLSASLSYATDLFDMATIERMSRHWINLLKGITLQPEQRLAELPLLGDGEREQILQKWNHAQTHYPETLHVHQLIETHVANTPDAIALVSESRQLTYRQFNLQANRLAHRLIELGVGPDVLVGIAVERSLDMFIGLVAVLKAGGAYVPLDIGYPEDRLAYMIKDSGISLLLTQSQLLACLPISDQFQSVCLDKTEEWLSRYPEANPFNRVHSNNLAYVIYTSGSTGRPKGVGVAHGPLAMHCLAIGKRYAITPADRELQFMSFAFDGAQERSLTLLTHGGSLLVRGSTLWSAEQTYAALHKYCVTTAVFPPVYLQQLAEYAEQDGNPPPVRIYCFGGDAVPDASFELAKRTLRPEHFINGYGPTETVVTPLLWKADLTQQCGAAYAPIGDLVGQRSAYVMDANLNLLSIGMAGELYLGGFGVSRGYWNRPGLTAERFIPDPFDEQGGRLYRSGDLTSYRSDGLIDYLGRIDHQVKIRGFRIELGEIEARLQEQAVVREAVVIDLDGPSG</sequence>
<dbReference type="Gene3D" id="3.30.559.10">
    <property type="entry name" value="Chloramphenicol acetyltransferase-like domain"/>
    <property type="match status" value="1"/>
</dbReference>
<dbReference type="Pfam" id="PF00501">
    <property type="entry name" value="AMP-binding"/>
    <property type="match status" value="1"/>
</dbReference>
<feature type="domain" description="AMP-dependent synthetase/ligase" evidence="3">
    <location>
        <begin position="466"/>
        <end position="817"/>
    </location>
</feature>
<protein>
    <submittedName>
        <fullName evidence="5">Amino acid adenylation domain-containing protein</fullName>
    </submittedName>
</protein>
<dbReference type="SUPFAM" id="SSF52777">
    <property type="entry name" value="CoA-dependent acyltransferases"/>
    <property type="match status" value="2"/>
</dbReference>
<name>A0A839TBG9_AZOMA</name>
<dbReference type="Proteomes" id="UP000549250">
    <property type="component" value="Unassembled WGS sequence"/>
</dbReference>
<evidence type="ECO:0000313" key="5">
    <source>
        <dbReference type="EMBL" id="MBB3105405.1"/>
    </source>
</evidence>
<dbReference type="InterPro" id="IPR010071">
    <property type="entry name" value="AA_adenyl_dom"/>
</dbReference>
<dbReference type="NCBIfam" id="TIGR01733">
    <property type="entry name" value="AA-adenyl-dom"/>
    <property type="match status" value="1"/>
</dbReference>
<keyword evidence="1" id="KW-0596">Phosphopantetheine</keyword>
<dbReference type="Gene3D" id="3.30.559.30">
    <property type="entry name" value="Nonribosomal peptide synthetase, condensation domain"/>
    <property type="match status" value="1"/>
</dbReference>
<dbReference type="Gene3D" id="3.40.50.980">
    <property type="match status" value="2"/>
</dbReference>
<dbReference type="FunFam" id="2.30.38.10:FF:000001">
    <property type="entry name" value="Non-ribosomal peptide synthetase PvdI"/>
    <property type="match status" value="1"/>
</dbReference>
<feature type="non-terminal residue" evidence="5">
    <location>
        <position position="899"/>
    </location>
</feature>
<dbReference type="InterPro" id="IPR020845">
    <property type="entry name" value="AMP-binding_CS"/>
</dbReference>
<dbReference type="AlphaFoldDB" id="A0A839TBG9"/>
<dbReference type="FunFam" id="3.30.559.30:FF:000001">
    <property type="entry name" value="Non-ribosomal peptide synthetase"/>
    <property type="match status" value="1"/>
</dbReference>
<dbReference type="InterPro" id="IPR023213">
    <property type="entry name" value="CAT-like_dom_sf"/>
</dbReference>
<dbReference type="Gene3D" id="2.30.38.10">
    <property type="entry name" value="Luciferase, Domain 3"/>
    <property type="match status" value="1"/>
</dbReference>
<dbReference type="InterPro" id="IPR001242">
    <property type="entry name" value="Condensation_dom"/>
</dbReference>
<dbReference type="PANTHER" id="PTHR45398">
    <property type="match status" value="1"/>
</dbReference>
<dbReference type="SUPFAM" id="SSF56801">
    <property type="entry name" value="Acetyl-CoA synthetase-like"/>
    <property type="match status" value="1"/>
</dbReference>
<dbReference type="EMBL" id="JACHXI010000040">
    <property type="protein sequence ID" value="MBB3105405.1"/>
    <property type="molecule type" value="Genomic_DNA"/>
</dbReference>
<dbReference type="GO" id="GO:0003824">
    <property type="term" value="F:catalytic activity"/>
    <property type="evidence" value="ECO:0007669"/>
    <property type="project" value="InterPro"/>
</dbReference>
<reference evidence="5 6" key="1">
    <citation type="submission" date="2020-08" db="EMBL/GenBank/DDBJ databases">
        <title>Genomic Encyclopedia of Type Strains, Phase III (KMG-III): the genomes of soil and plant-associated and newly described type strains.</title>
        <authorList>
            <person name="Whitman W."/>
        </authorList>
    </citation>
    <scope>NUCLEOTIDE SEQUENCE [LARGE SCALE GENOMIC DNA]</scope>
    <source>
        <strain evidence="5 6">CECT 4462</strain>
    </source>
</reference>
<keyword evidence="2" id="KW-0597">Phosphoprotein</keyword>
<feature type="domain" description="Condensation" evidence="4">
    <location>
        <begin position="2"/>
        <end position="445"/>
    </location>
</feature>
<dbReference type="FunFam" id="3.40.50.980:FF:000001">
    <property type="entry name" value="Non-ribosomal peptide synthetase"/>
    <property type="match status" value="1"/>
</dbReference>
<dbReference type="PROSITE" id="PS00455">
    <property type="entry name" value="AMP_BINDING"/>
    <property type="match status" value="1"/>
</dbReference>
<keyword evidence="6" id="KW-1185">Reference proteome</keyword>
<organism evidence="5 6">
    <name type="scientific">Azomonas macrocytogenes</name>
    <name type="common">Azotobacter macrocytogenes</name>
    <dbReference type="NCBI Taxonomy" id="69962"/>
    <lineage>
        <taxon>Bacteria</taxon>
        <taxon>Pseudomonadati</taxon>
        <taxon>Pseudomonadota</taxon>
        <taxon>Gammaproteobacteria</taxon>
        <taxon>Pseudomonadales</taxon>
        <taxon>Pseudomonadaceae</taxon>
        <taxon>Azomonas</taxon>
    </lineage>
</organism>
<dbReference type="InterPro" id="IPR045851">
    <property type="entry name" value="AMP-bd_C_sf"/>
</dbReference>
<dbReference type="Pfam" id="PF00668">
    <property type="entry name" value="Condensation"/>
    <property type="match status" value="1"/>
</dbReference>
<evidence type="ECO:0000259" key="4">
    <source>
        <dbReference type="Pfam" id="PF00668"/>
    </source>
</evidence>
<proteinExistence type="predicted"/>
<gene>
    <name evidence="5" type="ORF">FHR87_003843</name>
</gene>
<dbReference type="InterPro" id="IPR000873">
    <property type="entry name" value="AMP-dep_synth/lig_dom"/>
</dbReference>
<dbReference type="Gene3D" id="3.30.300.30">
    <property type="match status" value="1"/>
</dbReference>
<evidence type="ECO:0000259" key="3">
    <source>
        <dbReference type="Pfam" id="PF00501"/>
    </source>
</evidence>
<dbReference type="CDD" id="cd19531">
    <property type="entry name" value="LCL_NRPS-like"/>
    <property type="match status" value="1"/>
</dbReference>
<evidence type="ECO:0000256" key="1">
    <source>
        <dbReference type="ARBA" id="ARBA00022450"/>
    </source>
</evidence>
<accession>A0A839TBG9</accession>
<evidence type="ECO:0000313" key="6">
    <source>
        <dbReference type="Proteomes" id="UP000549250"/>
    </source>
</evidence>
<dbReference type="FunFam" id="3.30.559.10:FF:000012">
    <property type="entry name" value="Non-ribosomal peptide synthetase"/>
    <property type="match status" value="1"/>
</dbReference>